<evidence type="ECO:0000313" key="1">
    <source>
        <dbReference type="EMBL" id="CEO90810.1"/>
    </source>
</evidence>
<proteinExistence type="predicted"/>
<dbReference type="EMBL" id="HE978309">
    <property type="protein sequence ID" value="CEO90810.1"/>
    <property type="molecule type" value="Genomic_DNA"/>
</dbReference>
<dbReference type="KEGG" id="vg:23301241"/>
<dbReference type="GeneID" id="23301241"/>
<gene>
    <name evidence="1" type="ORF">BN201_0207</name>
</gene>
<protein>
    <submittedName>
        <fullName evidence="1">Uncharacterized protein</fullName>
    </submittedName>
</protein>
<reference evidence="1 2" key="1">
    <citation type="submission" date="2012-08" db="EMBL/GenBank/DDBJ databases">
        <title>Selection and characterization of a candidate therapeutic bacteriophage that lyses the German Escherichia coli O104:H4 outbreak strain.</title>
        <authorList>
            <person name="Merabishvilli M."/>
            <person name="De Vos D."/>
            <person name="Verbeken G."/>
            <person name="Kropinski A."/>
            <person name="Vandenheuvel D."/>
            <person name="Lavigne R."/>
            <person name="Wattiau P."/>
            <person name="Mast J."/>
            <person name="Ragimbeau C."/>
            <person name="Mossong J."/>
            <person name="Scheres J."/>
            <person name="Chanishvili N."/>
            <person name="Vaneechoutte M."/>
            <person name="Pirnay J.P."/>
        </authorList>
    </citation>
    <scope>NUCLEOTIDE SEQUENCE [LARGE SCALE GENOMIC DNA]</scope>
</reference>
<sequence length="59" mass="6891">MKAIEVQKYMEIIVECKAHLVLTTHVGYDKNVHMLVDNIGWMKFNPNENVQAQEMTIPF</sequence>
<evidence type="ECO:0000313" key="2">
    <source>
        <dbReference type="Proteomes" id="UP000203896"/>
    </source>
</evidence>
<keyword evidence="2" id="KW-1185">Reference proteome</keyword>
<dbReference type="RefSeq" id="YP_009118890.1">
    <property type="nucleotide sequence ID" value="NC_025425.1"/>
</dbReference>
<accession>A0A0B7ML95</accession>
<dbReference type="Proteomes" id="UP000203896">
    <property type="component" value="Segment"/>
</dbReference>
<name>A0A0B7ML95_9CAUD</name>
<organism evidence="1 2">
    <name type="scientific">Enterobacteria phage GEC-3S</name>
    <dbReference type="NCBI Taxonomy" id="1222338"/>
    <lineage>
        <taxon>Viruses</taxon>
        <taxon>Duplodnaviria</taxon>
        <taxon>Heunggongvirae</taxon>
        <taxon>Uroviricota</taxon>
        <taxon>Caudoviricetes</taxon>
        <taxon>Pantevenvirales</taxon>
        <taxon>Straboviridae</taxon>
        <taxon>Krischvirus</taxon>
        <taxon>Krischvirus gec3s</taxon>
    </lineage>
</organism>